<name>A0A0F8U9X4_9EURO</name>
<gene>
    <name evidence="3" type="ORF">AOCH_003638</name>
</gene>
<dbReference type="InterPro" id="IPR050300">
    <property type="entry name" value="GDXG_lipolytic_enzyme"/>
</dbReference>
<feature type="domain" description="Alpha/beta hydrolase fold-3" evidence="2">
    <location>
        <begin position="85"/>
        <end position="292"/>
    </location>
</feature>
<evidence type="ECO:0000259" key="2">
    <source>
        <dbReference type="Pfam" id="PF07859"/>
    </source>
</evidence>
<accession>A0A0F8U9X4</accession>
<keyword evidence="1" id="KW-0378">Hydrolase</keyword>
<organism evidence="3 4">
    <name type="scientific">Aspergillus ochraceoroseus</name>
    <dbReference type="NCBI Taxonomy" id="138278"/>
    <lineage>
        <taxon>Eukaryota</taxon>
        <taxon>Fungi</taxon>
        <taxon>Dikarya</taxon>
        <taxon>Ascomycota</taxon>
        <taxon>Pezizomycotina</taxon>
        <taxon>Eurotiomycetes</taxon>
        <taxon>Eurotiomycetidae</taxon>
        <taxon>Eurotiales</taxon>
        <taxon>Aspergillaceae</taxon>
        <taxon>Aspergillus</taxon>
        <taxon>Aspergillus subgen. Nidulantes</taxon>
    </lineage>
</organism>
<reference evidence="3 4" key="1">
    <citation type="submission" date="2015-02" db="EMBL/GenBank/DDBJ databases">
        <title>Draft Genome Sequences of Two Closely-Related Aflatoxigenic Aspergillus Species Obtained from the Cote d'Ivoire.</title>
        <authorList>
            <person name="Moore G.G."/>
            <person name="Beltz S.B."/>
            <person name="Mack B.M."/>
        </authorList>
    </citation>
    <scope>NUCLEOTIDE SEQUENCE [LARGE SCALE GENOMIC DNA]</scope>
    <source>
        <strain evidence="3 4">SRRC1432</strain>
    </source>
</reference>
<dbReference type="Gene3D" id="3.40.50.1820">
    <property type="entry name" value="alpha/beta hydrolase"/>
    <property type="match status" value="1"/>
</dbReference>
<dbReference type="PANTHER" id="PTHR48081:SF8">
    <property type="entry name" value="ALPHA_BETA HYDROLASE FOLD-3 DOMAIN-CONTAINING PROTEIN-RELATED"/>
    <property type="match status" value="1"/>
</dbReference>
<dbReference type="SUPFAM" id="SSF53474">
    <property type="entry name" value="alpha/beta-Hydrolases"/>
    <property type="match status" value="1"/>
</dbReference>
<evidence type="ECO:0000313" key="3">
    <source>
        <dbReference type="EMBL" id="KKK16358.1"/>
    </source>
</evidence>
<protein>
    <recommendedName>
        <fullName evidence="2">Alpha/beta hydrolase fold-3 domain-containing protein</fullName>
    </recommendedName>
</protein>
<dbReference type="InterPro" id="IPR029058">
    <property type="entry name" value="AB_hydrolase_fold"/>
</dbReference>
<sequence length="322" mass="35582">MLQRISNGVKSWSKAIHKAILVLFLTLGAVILRALVKIYNALFINLKVQPDTIQFIPTGKENDKHRIKLHIYRPKELRGPSPVLLTFCGSGFIIPGFGLDDPYCREISQQTGHVVIDVQYRLAPEHPFPTALEDAKRAIDWVIGQPDLYDPAHISIGGFSAGANLAVSIAANDYESHTFHSLIAFYPCVDAQTSPYRKKALVSGRPAVGIGSVPPALMHFFQTCYLLGGGQANDPRVSPALAAAMDRFPKNCLFVVASFDSLAKETLKLAKRLNTNDRHVRVYRAQGGGHAFDKAVQLGTEQYLMRQQAYDEVASILRRQNS</sequence>
<dbReference type="InterPro" id="IPR013094">
    <property type="entry name" value="AB_hydrolase_3"/>
</dbReference>
<evidence type="ECO:0000313" key="4">
    <source>
        <dbReference type="Proteomes" id="UP000034947"/>
    </source>
</evidence>
<dbReference type="AlphaFoldDB" id="A0A0F8U9X4"/>
<proteinExistence type="predicted"/>
<evidence type="ECO:0000256" key="1">
    <source>
        <dbReference type="ARBA" id="ARBA00022801"/>
    </source>
</evidence>
<dbReference type="Pfam" id="PF07859">
    <property type="entry name" value="Abhydrolase_3"/>
    <property type="match status" value="1"/>
</dbReference>
<dbReference type="GO" id="GO:0016787">
    <property type="term" value="F:hydrolase activity"/>
    <property type="evidence" value="ECO:0007669"/>
    <property type="project" value="UniProtKB-KW"/>
</dbReference>
<dbReference type="PANTHER" id="PTHR48081">
    <property type="entry name" value="AB HYDROLASE SUPERFAMILY PROTEIN C4A8.06C"/>
    <property type="match status" value="1"/>
</dbReference>
<keyword evidence="4" id="KW-1185">Reference proteome</keyword>
<comment type="caution">
    <text evidence="3">The sequence shown here is derived from an EMBL/GenBank/DDBJ whole genome shotgun (WGS) entry which is preliminary data.</text>
</comment>
<dbReference type="OrthoDB" id="408631at2759"/>
<dbReference type="VEuPathDB" id="FungiDB:P175DRAFT_0507938"/>
<dbReference type="EMBL" id="JYKN01002448">
    <property type="protein sequence ID" value="KKK16358.1"/>
    <property type="molecule type" value="Genomic_DNA"/>
</dbReference>
<dbReference type="Proteomes" id="UP000034947">
    <property type="component" value="Unassembled WGS sequence"/>
</dbReference>